<accession>A0A7E4VAX1</accession>
<protein>
    <submittedName>
        <fullName evidence="3">Secreted protein</fullName>
    </submittedName>
</protein>
<dbReference type="Proteomes" id="UP000492821">
    <property type="component" value="Unassembled WGS sequence"/>
</dbReference>
<reference evidence="2" key="1">
    <citation type="journal article" date="2013" name="Genetics">
        <title>The draft genome and transcriptome of Panagrellus redivivus are shaped by the harsh demands of a free-living lifestyle.</title>
        <authorList>
            <person name="Srinivasan J."/>
            <person name="Dillman A.R."/>
            <person name="Macchietto M.G."/>
            <person name="Heikkinen L."/>
            <person name="Lakso M."/>
            <person name="Fracchia K.M."/>
            <person name="Antoshechkin I."/>
            <person name="Mortazavi A."/>
            <person name="Wong G."/>
            <person name="Sternberg P.W."/>
        </authorList>
    </citation>
    <scope>NUCLEOTIDE SEQUENCE [LARGE SCALE GENOMIC DNA]</scope>
    <source>
        <strain evidence="2">MT8872</strain>
    </source>
</reference>
<keyword evidence="1" id="KW-0732">Signal</keyword>
<sequence>MLLLALRLALLLSHPTSKSISFRRLEFGFTGNVAPGLGSSFFRFPLKSEVYLLFYIFGVRVPFACPLDGALMKCMAAVFMLHVCLMSPTIGSVSAPCPSSLAPRRRRRRSNETPTVFAIGAASLQPTDCPCAPANPQISIDRRTALVNEDTAFGRNEMVLGVPLEREQPVGGLTIVPVPLREV</sequence>
<name>A0A7E4VAX1_PANRE</name>
<evidence type="ECO:0000256" key="1">
    <source>
        <dbReference type="SAM" id="SignalP"/>
    </source>
</evidence>
<feature type="signal peptide" evidence="1">
    <location>
        <begin position="1"/>
        <end position="19"/>
    </location>
</feature>
<proteinExistence type="predicted"/>
<keyword evidence="2" id="KW-1185">Reference proteome</keyword>
<dbReference type="AlphaFoldDB" id="A0A7E4VAX1"/>
<dbReference type="WBParaSite" id="Pan_g1809.t1">
    <property type="protein sequence ID" value="Pan_g1809.t1"/>
    <property type="gene ID" value="Pan_g1809"/>
</dbReference>
<reference evidence="3" key="2">
    <citation type="submission" date="2020-10" db="UniProtKB">
        <authorList>
            <consortium name="WormBaseParasite"/>
        </authorList>
    </citation>
    <scope>IDENTIFICATION</scope>
</reference>
<evidence type="ECO:0000313" key="3">
    <source>
        <dbReference type="WBParaSite" id="Pan_g1809.t1"/>
    </source>
</evidence>
<organism evidence="2 3">
    <name type="scientific">Panagrellus redivivus</name>
    <name type="common">Microworm</name>
    <dbReference type="NCBI Taxonomy" id="6233"/>
    <lineage>
        <taxon>Eukaryota</taxon>
        <taxon>Metazoa</taxon>
        <taxon>Ecdysozoa</taxon>
        <taxon>Nematoda</taxon>
        <taxon>Chromadorea</taxon>
        <taxon>Rhabditida</taxon>
        <taxon>Tylenchina</taxon>
        <taxon>Panagrolaimomorpha</taxon>
        <taxon>Panagrolaimoidea</taxon>
        <taxon>Panagrolaimidae</taxon>
        <taxon>Panagrellus</taxon>
    </lineage>
</organism>
<evidence type="ECO:0000313" key="2">
    <source>
        <dbReference type="Proteomes" id="UP000492821"/>
    </source>
</evidence>
<feature type="chain" id="PRO_5028857769" evidence="1">
    <location>
        <begin position="20"/>
        <end position="183"/>
    </location>
</feature>